<proteinExistence type="predicted"/>
<keyword evidence="1" id="KW-1185">Reference proteome</keyword>
<accession>A0A914E6Z9</accession>
<evidence type="ECO:0000313" key="2">
    <source>
        <dbReference type="WBParaSite" id="ACRNAN_scaffold6178.g18348.t1"/>
    </source>
</evidence>
<dbReference type="AlphaFoldDB" id="A0A914E6Z9"/>
<evidence type="ECO:0000313" key="1">
    <source>
        <dbReference type="Proteomes" id="UP000887540"/>
    </source>
</evidence>
<organism evidence="1 2">
    <name type="scientific">Acrobeloides nanus</name>
    <dbReference type="NCBI Taxonomy" id="290746"/>
    <lineage>
        <taxon>Eukaryota</taxon>
        <taxon>Metazoa</taxon>
        <taxon>Ecdysozoa</taxon>
        <taxon>Nematoda</taxon>
        <taxon>Chromadorea</taxon>
        <taxon>Rhabditida</taxon>
        <taxon>Tylenchina</taxon>
        <taxon>Cephalobomorpha</taxon>
        <taxon>Cephaloboidea</taxon>
        <taxon>Cephalobidae</taxon>
        <taxon>Acrobeloides</taxon>
    </lineage>
</organism>
<name>A0A914E6Z9_9BILA</name>
<dbReference type="WBParaSite" id="ACRNAN_scaffold6178.g18348.t1">
    <property type="protein sequence ID" value="ACRNAN_scaffold6178.g18348.t1"/>
    <property type="gene ID" value="ACRNAN_scaffold6178.g18348"/>
</dbReference>
<protein>
    <submittedName>
        <fullName evidence="2">Uncharacterized protein</fullName>
    </submittedName>
</protein>
<sequence>MQILQPPSVFFSISGDIVPVWTNGLFHFSSPSRLSCRLAMCPAHRSLRSRASWAASLNIVCLQISSDLTLSMSRTPRTLRSMARCLEILCVGVSECPRLTSVVESRKNGGVEQVDSGLWILNFFEYVLEIFEAEPGSRSSSLKFAVDFVVGGDELA</sequence>
<reference evidence="2" key="1">
    <citation type="submission" date="2022-11" db="UniProtKB">
        <authorList>
            <consortium name="WormBaseParasite"/>
        </authorList>
    </citation>
    <scope>IDENTIFICATION</scope>
</reference>
<dbReference type="Proteomes" id="UP000887540">
    <property type="component" value="Unplaced"/>
</dbReference>